<evidence type="ECO:0008006" key="5">
    <source>
        <dbReference type="Google" id="ProtNLM"/>
    </source>
</evidence>
<organism evidence="3 4">
    <name type="scientific">Ferranicluibacter rubi</name>
    <dbReference type="NCBI Taxonomy" id="2715133"/>
    <lineage>
        <taxon>Bacteria</taxon>
        <taxon>Pseudomonadati</taxon>
        <taxon>Pseudomonadota</taxon>
        <taxon>Alphaproteobacteria</taxon>
        <taxon>Hyphomicrobiales</taxon>
        <taxon>Rhizobiaceae</taxon>
        <taxon>Ferranicluibacter</taxon>
    </lineage>
</organism>
<name>A0AA43ZJ07_9HYPH</name>
<feature type="domain" description="Tip attachment protein J" evidence="1">
    <location>
        <begin position="2"/>
        <end position="49"/>
    </location>
</feature>
<dbReference type="InterPro" id="IPR032876">
    <property type="entry name" value="J_dom"/>
</dbReference>
<accession>A0AA43ZJ07</accession>
<dbReference type="InterPro" id="IPR056490">
    <property type="entry name" value="Rcc01698_C"/>
</dbReference>
<gene>
    <name evidence="3" type="ORF">G8E10_24130</name>
</gene>
<protein>
    <recommendedName>
        <fullName evidence="5">Tip attachment protein J domain-containing protein</fullName>
    </recommendedName>
</protein>
<dbReference type="AlphaFoldDB" id="A0AA43ZJ07"/>
<dbReference type="Pfam" id="PF23666">
    <property type="entry name" value="Rcc01698_C"/>
    <property type="match status" value="1"/>
</dbReference>
<keyword evidence="4" id="KW-1185">Reference proteome</keyword>
<dbReference type="EMBL" id="JAANCM010000020">
    <property type="protein sequence ID" value="NHT78789.1"/>
    <property type="molecule type" value="Genomic_DNA"/>
</dbReference>
<evidence type="ECO:0000313" key="3">
    <source>
        <dbReference type="EMBL" id="NHT78789.1"/>
    </source>
</evidence>
<proteinExistence type="predicted"/>
<dbReference type="Pfam" id="PF13550">
    <property type="entry name" value="Phage-tail_3"/>
    <property type="match status" value="1"/>
</dbReference>
<evidence type="ECO:0000259" key="2">
    <source>
        <dbReference type="Pfam" id="PF23666"/>
    </source>
</evidence>
<feature type="domain" description="Rcc01698-like C-terminal" evidence="2">
    <location>
        <begin position="139"/>
        <end position="238"/>
    </location>
</feature>
<dbReference type="Proteomes" id="UP001155840">
    <property type="component" value="Unassembled WGS sequence"/>
</dbReference>
<evidence type="ECO:0000313" key="4">
    <source>
        <dbReference type="Proteomes" id="UP001155840"/>
    </source>
</evidence>
<evidence type="ECO:0000259" key="1">
    <source>
        <dbReference type="Pfam" id="PF13550"/>
    </source>
</evidence>
<reference evidence="3" key="1">
    <citation type="submission" date="2020-03" db="EMBL/GenBank/DDBJ databases">
        <title>Ferranicluibacter endophyticum gen. nov., sp. nov., a new genus isolated from Rubus ulmifolius Schott. stem.</title>
        <authorList>
            <person name="Roca-Couso R."/>
            <person name="Flores-Felix J.D."/>
            <person name="Igual J.M."/>
            <person name="Rivas R."/>
        </authorList>
    </citation>
    <scope>NUCLEOTIDE SEQUENCE</scope>
    <source>
        <strain evidence="3">CRRU44</strain>
    </source>
</reference>
<sequence length="393" mass="41044">MDAALRDHQAGRRQLRFALPPNALGPMPGDIVTVPAGPSGTFVIERIDDGEVRRVEARGIVLGGASRFVPQARVAANGHSASAAFAPLVHLMDLPRYTDGDAASFARAAVFARPWTSVTLSASPTREGYAARLSLDRPARTGTLVAALGVGVSGRFDHANAVTLDLHAGELTSISDLALFQGENRMAVLSRNGAWEILGFGLAEEIAPGRWRLSRLLRGLAGSTDAQGAGAQGGAAIVILDAAVQPLGLTGAEAGQVLNWIVEAQGMPAGAAETYSFAGGLRAETPLAPVHLSAQRDAGGNLTLRWIRCARASADAWLDGETPLDEPVEAYRVEILSGTQVVRASDTTTNAFAYPLAQEIADFGARQSQVSVRVRQRGQVVALGLPGEALLAV</sequence>
<comment type="caution">
    <text evidence="3">The sequence shown here is derived from an EMBL/GenBank/DDBJ whole genome shotgun (WGS) entry which is preliminary data.</text>
</comment>